<evidence type="ECO:0000256" key="5">
    <source>
        <dbReference type="RuleBase" id="RU363041"/>
    </source>
</evidence>
<proteinExistence type="inferred from homology"/>
<comment type="caution">
    <text evidence="6">The sequence shown here is derived from an EMBL/GenBank/DDBJ whole genome shotgun (WGS) entry which is preliminary data.</text>
</comment>
<gene>
    <name evidence="6" type="ORF">KK488_03520</name>
</gene>
<feature type="transmembrane region" description="Helical" evidence="5">
    <location>
        <begin position="271"/>
        <end position="293"/>
    </location>
</feature>
<organism evidence="6 7">
    <name type="scientific">Sphingobium nicotianae</name>
    <dbReference type="NCBI Taxonomy" id="2782607"/>
    <lineage>
        <taxon>Bacteria</taxon>
        <taxon>Pseudomonadati</taxon>
        <taxon>Pseudomonadota</taxon>
        <taxon>Alphaproteobacteria</taxon>
        <taxon>Sphingomonadales</taxon>
        <taxon>Sphingomonadaceae</taxon>
        <taxon>Sphingobium</taxon>
    </lineage>
</organism>
<keyword evidence="5" id="KW-1003">Cell membrane</keyword>
<dbReference type="AlphaFoldDB" id="A0A9X1D9S0"/>
<evidence type="ECO:0000313" key="7">
    <source>
        <dbReference type="Proteomes" id="UP001138757"/>
    </source>
</evidence>
<reference evidence="6" key="1">
    <citation type="submission" date="2021-05" db="EMBL/GenBank/DDBJ databases">
        <title>Genome of Sphingobium sp. strain.</title>
        <authorList>
            <person name="Fan R."/>
        </authorList>
    </citation>
    <scope>NUCLEOTIDE SEQUENCE</scope>
    <source>
        <strain evidence="6">H33</strain>
    </source>
</reference>
<feature type="transmembrane region" description="Helical" evidence="5">
    <location>
        <begin position="240"/>
        <end position="259"/>
    </location>
</feature>
<feature type="transmembrane region" description="Helical" evidence="5">
    <location>
        <begin position="113"/>
        <end position="134"/>
    </location>
</feature>
<keyword evidence="3 5" id="KW-1133">Transmembrane helix</keyword>
<evidence type="ECO:0000256" key="2">
    <source>
        <dbReference type="ARBA" id="ARBA00022692"/>
    </source>
</evidence>
<sequence>MDIYLPIANLSVNALVIIGLGGLVGLLSGMFGVGGGFLTTPLLIFYGIPPTVAAASSATQVMGASVSSVVGHVGRKTIDFQMGGVMVVGGVIGAGIGAVIFRVLERIGQIDTVIGILYVVMLGSIGMLMARESIHALIMARRGERLEARKRRHHPLVSALPLRWRFYASGLYISPFAPLLLGIFSGIITMLMGIGGGFVLVPAMIYILGMSTQLVIGTSLFQILFVTMVTTMVHATTTHAVDLVLAFLLLIGSVIGAQIGGRISMKARPEYLRVALAFIVLIVAIRMALGLGWRPDEIYTVTLQ</sequence>
<dbReference type="InterPro" id="IPR002781">
    <property type="entry name" value="TM_pro_TauE-like"/>
</dbReference>
<dbReference type="GO" id="GO:0005886">
    <property type="term" value="C:plasma membrane"/>
    <property type="evidence" value="ECO:0007669"/>
    <property type="project" value="UniProtKB-SubCell"/>
</dbReference>
<dbReference type="PANTHER" id="PTHR43701">
    <property type="entry name" value="MEMBRANE TRANSPORTER PROTEIN MJ0441-RELATED"/>
    <property type="match status" value="1"/>
</dbReference>
<feature type="transmembrane region" description="Helical" evidence="5">
    <location>
        <begin position="82"/>
        <end position="101"/>
    </location>
</feature>
<comment type="similarity">
    <text evidence="5">Belongs to the 4-toluene sulfonate uptake permease (TSUP) (TC 2.A.102) family.</text>
</comment>
<accession>A0A9X1D9S0</accession>
<keyword evidence="7" id="KW-1185">Reference proteome</keyword>
<name>A0A9X1D9S0_9SPHN</name>
<keyword evidence="4 5" id="KW-0472">Membrane</keyword>
<comment type="subcellular location">
    <subcellularLocation>
        <location evidence="5">Cell membrane</location>
        <topology evidence="5">Multi-pass membrane protein</topology>
    </subcellularLocation>
    <subcellularLocation>
        <location evidence="1">Membrane</location>
        <topology evidence="1">Multi-pass membrane protein</topology>
    </subcellularLocation>
</comment>
<dbReference type="InterPro" id="IPR051598">
    <property type="entry name" value="TSUP/Inactive_protease-like"/>
</dbReference>
<evidence type="ECO:0000256" key="4">
    <source>
        <dbReference type="ARBA" id="ARBA00023136"/>
    </source>
</evidence>
<feature type="transmembrane region" description="Helical" evidence="5">
    <location>
        <begin position="214"/>
        <end position="234"/>
    </location>
</feature>
<feature type="transmembrane region" description="Helical" evidence="5">
    <location>
        <begin position="44"/>
        <end position="70"/>
    </location>
</feature>
<dbReference type="PANTHER" id="PTHR43701:SF12">
    <property type="entry name" value="MEMBRANE TRANSPORTER PROTEIN YTNM-RELATED"/>
    <property type="match status" value="1"/>
</dbReference>
<evidence type="ECO:0000256" key="1">
    <source>
        <dbReference type="ARBA" id="ARBA00004141"/>
    </source>
</evidence>
<keyword evidence="2 5" id="KW-0812">Transmembrane</keyword>
<protein>
    <recommendedName>
        <fullName evidence="5">Probable membrane transporter protein</fullName>
    </recommendedName>
</protein>
<dbReference type="RefSeq" id="WP_214621759.1">
    <property type="nucleotide sequence ID" value="NZ_JAHGAW010000002.1"/>
</dbReference>
<dbReference type="Proteomes" id="UP001138757">
    <property type="component" value="Unassembled WGS sequence"/>
</dbReference>
<feature type="transmembrane region" description="Helical" evidence="5">
    <location>
        <begin position="12"/>
        <end position="38"/>
    </location>
</feature>
<evidence type="ECO:0000313" key="6">
    <source>
        <dbReference type="EMBL" id="MBT2186009.1"/>
    </source>
</evidence>
<evidence type="ECO:0000256" key="3">
    <source>
        <dbReference type="ARBA" id="ARBA00022989"/>
    </source>
</evidence>
<feature type="transmembrane region" description="Helical" evidence="5">
    <location>
        <begin position="179"/>
        <end position="207"/>
    </location>
</feature>
<dbReference type="Pfam" id="PF01925">
    <property type="entry name" value="TauE"/>
    <property type="match status" value="1"/>
</dbReference>
<dbReference type="EMBL" id="JAHGAW010000002">
    <property type="protein sequence ID" value="MBT2186009.1"/>
    <property type="molecule type" value="Genomic_DNA"/>
</dbReference>